<dbReference type="InterPro" id="IPR013103">
    <property type="entry name" value="RVT_2"/>
</dbReference>
<proteinExistence type="predicted"/>
<evidence type="ECO:0000256" key="1">
    <source>
        <dbReference type="SAM" id="Phobius"/>
    </source>
</evidence>
<dbReference type="Pfam" id="PF07727">
    <property type="entry name" value="RVT_2"/>
    <property type="match status" value="1"/>
</dbReference>
<gene>
    <name evidence="3" type="ORF">Slati_2874400</name>
</gene>
<keyword evidence="1" id="KW-0472">Membrane</keyword>
<feature type="transmembrane region" description="Helical" evidence="1">
    <location>
        <begin position="65"/>
        <end position="83"/>
    </location>
</feature>
<sequence length="150" mass="17113">MDFIVSNGTWKLVDLPPRCTTIGCKWIFKKKLKPDGFVDKFKARLVAKDFKQNEGIDYFDTYSPVARLTTILVLIALASVYSLPIHQMDVKTTFFVNSRRKYTWISLNGLWLMATSAKFANLLSLSMDLNKHPNSGMKSLIKLFLRLASS</sequence>
<keyword evidence="1" id="KW-0812">Transmembrane</keyword>
<name>A0AAW2VC56_9LAMI</name>
<dbReference type="EMBL" id="JACGWN010000010">
    <property type="protein sequence ID" value="KAL0426996.1"/>
    <property type="molecule type" value="Genomic_DNA"/>
</dbReference>
<reference evidence="3" key="2">
    <citation type="journal article" date="2024" name="Plant">
        <title>Genomic evolution and insights into agronomic trait innovations of Sesamum species.</title>
        <authorList>
            <person name="Miao H."/>
            <person name="Wang L."/>
            <person name="Qu L."/>
            <person name="Liu H."/>
            <person name="Sun Y."/>
            <person name="Le M."/>
            <person name="Wang Q."/>
            <person name="Wei S."/>
            <person name="Zheng Y."/>
            <person name="Lin W."/>
            <person name="Duan Y."/>
            <person name="Cao H."/>
            <person name="Xiong S."/>
            <person name="Wang X."/>
            <person name="Wei L."/>
            <person name="Li C."/>
            <person name="Ma Q."/>
            <person name="Ju M."/>
            <person name="Zhao R."/>
            <person name="Li G."/>
            <person name="Mu C."/>
            <person name="Tian Q."/>
            <person name="Mei H."/>
            <person name="Zhang T."/>
            <person name="Gao T."/>
            <person name="Zhang H."/>
        </authorList>
    </citation>
    <scope>NUCLEOTIDE SEQUENCE</scope>
    <source>
        <strain evidence="3">KEN1</strain>
    </source>
</reference>
<dbReference type="AlphaFoldDB" id="A0AAW2VC56"/>
<accession>A0AAW2VC56</accession>
<reference evidence="3" key="1">
    <citation type="submission" date="2020-06" db="EMBL/GenBank/DDBJ databases">
        <authorList>
            <person name="Li T."/>
            <person name="Hu X."/>
            <person name="Zhang T."/>
            <person name="Song X."/>
            <person name="Zhang H."/>
            <person name="Dai N."/>
            <person name="Sheng W."/>
            <person name="Hou X."/>
            <person name="Wei L."/>
        </authorList>
    </citation>
    <scope>NUCLEOTIDE SEQUENCE</scope>
    <source>
        <strain evidence="3">KEN1</strain>
        <tissue evidence="3">Leaf</tissue>
    </source>
</reference>
<keyword evidence="1" id="KW-1133">Transmembrane helix</keyword>
<organism evidence="3">
    <name type="scientific">Sesamum latifolium</name>
    <dbReference type="NCBI Taxonomy" id="2727402"/>
    <lineage>
        <taxon>Eukaryota</taxon>
        <taxon>Viridiplantae</taxon>
        <taxon>Streptophyta</taxon>
        <taxon>Embryophyta</taxon>
        <taxon>Tracheophyta</taxon>
        <taxon>Spermatophyta</taxon>
        <taxon>Magnoliopsida</taxon>
        <taxon>eudicotyledons</taxon>
        <taxon>Gunneridae</taxon>
        <taxon>Pentapetalae</taxon>
        <taxon>asterids</taxon>
        <taxon>lamiids</taxon>
        <taxon>Lamiales</taxon>
        <taxon>Pedaliaceae</taxon>
        <taxon>Sesamum</taxon>
    </lineage>
</organism>
<feature type="transmembrane region" description="Helical" evidence="1">
    <location>
        <begin position="104"/>
        <end position="127"/>
    </location>
</feature>
<protein>
    <recommendedName>
        <fullName evidence="2">Reverse transcriptase Ty1/copia-type domain-containing protein</fullName>
    </recommendedName>
</protein>
<feature type="domain" description="Reverse transcriptase Ty1/copia-type" evidence="2">
    <location>
        <begin position="7"/>
        <end position="95"/>
    </location>
</feature>
<evidence type="ECO:0000259" key="2">
    <source>
        <dbReference type="Pfam" id="PF07727"/>
    </source>
</evidence>
<comment type="caution">
    <text evidence="3">The sequence shown here is derived from an EMBL/GenBank/DDBJ whole genome shotgun (WGS) entry which is preliminary data.</text>
</comment>
<evidence type="ECO:0000313" key="3">
    <source>
        <dbReference type="EMBL" id="KAL0426996.1"/>
    </source>
</evidence>